<gene>
    <name evidence="12" type="ORF">APAL1065_LOCUS1407</name>
</gene>
<keyword evidence="4 8" id="KW-0812">Transmembrane</keyword>
<comment type="similarity">
    <text evidence="2">Belongs to the CSC1 (TC 1.A.17) family.</text>
</comment>
<evidence type="ECO:0000313" key="12">
    <source>
        <dbReference type="EMBL" id="CAD9942413.1"/>
    </source>
</evidence>
<keyword evidence="5 8" id="KW-1133">Transmembrane helix</keyword>
<feature type="transmembrane region" description="Helical" evidence="8">
    <location>
        <begin position="40"/>
        <end position="57"/>
    </location>
</feature>
<comment type="subcellular location">
    <subcellularLocation>
        <location evidence="1">Membrane</location>
        <topology evidence="1">Multi-pass membrane protein</topology>
    </subcellularLocation>
</comment>
<dbReference type="InterPro" id="IPR032880">
    <property type="entry name" value="CSC1/OSCA1-like_N"/>
</dbReference>
<evidence type="ECO:0000259" key="10">
    <source>
        <dbReference type="Pfam" id="PF13967"/>
    </source>
</evidence>
<dbReference type="Pfam" id="PF02714">
    <property type="entry name" value="RSN1_7TM"/>
    <property type="match status" value="1"/>
</dbReference>
<feature type="domain" description="CSC1/OSCA1-like cytosolic" evidence="11">
    <location>
        <begin position="209"/>
        <end position="338"/>
    </location>
</feature>
<protein>
    <recommendedName>
        <fullName evidence="13">CSC1/OSCA1-like 7TM region domain-containing protein</fullName>
    </recommendedName>
</protein>
<evidence type="ECO:0000256" key="2">
    <source>
        <dbReference type="ARBA" id="ARBA00007779"/>
    </source>
</evidence>
<dbReference type="InterPro" id="IPR045122">
    <property type="entry name" value="Csc1-like"/>
</dbReference>
<dbReference type="EMBL" id="HBHT01002148">
    <property type="protein sequence ID" value="CAD9942413.1"/>
    <property type="molecule type" value="Transcribed_RNA"/>
</dbReference>
<evidence type="ECO:0000256" key="4">
    <source>
        <dbReference type="ARBA" id="ARBA00022692"/>
    </source>
</evidence>
<feature type="transmembrane region" description="Helical" evidence="8">
    <location>
        <begin position="836"/>
        <end position="866"/>
    </location>
</feature>
<feature type="transmembrane region" description="Helical" evidence="8">
    <location>
        <begin position="168"/>
        <end position="187"/>
    </location>
</feature>
<evidence type="ECO:0000256" key="3">
    <source>
        <dbReference type="ARBA" id="ARBA00022448"/>
    </source>
</evidence>
<dbReference type="GO" id="GO:0005227">
    <property type="term" value="F:calcium-activated cation channel activity"/>
    <property type="evidence" value="ECO:0007669"/>
    <property type="project" value="InterPro"/>
</dbReference>
<dbReference type="Pfam" id="PF13967">
    <property type="entry name" value="RSN1_TM"/>
    <property type="match status" value="1"/>
</dbReference>
<name>A0A7S2V8C1_9STRA</name>
<feature type="region of interest" description="Disordered" evidence="7">
    <location>
        <begin position="385"/>
        <end position="418"/>
    </location>
</feature>
<feature type="transmembrane region" description="Helical" evidence="8">
    <location>
        <begin position="918"/>
        <end position="935"/>
    </location>
</feature>
<evidence type="ECO:0000259" key="11">
    <source>
        <dbReference type="Pfam" id="PF14703"/>
    </source>
</evidence>
<evidence type="ECO:0000256" key="6">
    <source>
        <dbReference type="ARBA" id="ARBA00023136"/>
    </source>
</evidence>
<feature type="transmembrane region" description="Helical" evidence="8">
    <location>
        <begin position="886"/>
        <end position="911"/>
    </location>
</feature>
<dbReference type="InterPro" id="IPR003864">
    <property type="entry name" value="CSC1/OSCA1-like_7TM"/>
</dbReference>
<sequence>MERVRGGADPLVAGSHRHERALEEDQSTEFEESEILRDSLVIYGGLLTLIVLLFSFLRRRCPRIYNIRSWIDDLKTDLAANDQFGFFSWLFQVYVVTDDEIMQECGLDAACFVRLIQMGYRLSLVGIFNALWLLPVYLTAEDSSETESVSDRVVRTTVAHVPSSSPRLYATVIAAYILFGYTMYYTLEEFEWYTEMRHKFLRRPRARHHTIFCRNIPKEYQSSESLSEFFKQCFSDDAVLEATVPLQIPNLSRLVAQRSATLAKLEHAVAILGRKGVRPRHITVSGRNVDSIDHFTRRLDEQNHSVSTRIALLEEVSKGGFKSNIADIEVSSSEYPDMALDPFESEAVIDESNQMTEGGNENEGLLTKSISSVFSLVAGSFIQRDDYSDGPLDEPTGRNGGVVEIDSLPSPEPRSETRTIPIEFEESADLEQIGGEEGLKENESLSLLKNEGRAFSESLDKPERSNRKSIMSRSIGTVHKATSMATKASTNVAKSAVTNVAKGATFAASNVARGATFAASNVAMTAMVSASKVSSIAQSMILGEEGRPYSSGFVTFSKLSTANAALQMVQHTKPFAIDIIDAPAPQVSKRSSTTSQNVRCANNFPHQEPMTTQDVFWFNIGREHRDLQIGMIISCALTGGLCLLWTVPMSFFASLSNASAVREDFDWLDDIFDRYPKLIPLLEQLAPFLVVIFNTILPNILEYITMFEGPFSSGRVAASLFVKLSAFMIIQTFFVSAISGSVIQAINAILADWSQIIDLLANALPAQGTYFMQILLVSTTTSAGMELLRPIPIASAALRTYIGPNLTEKERNKSYMGLRPLCDPKEFEHADYTSQLVLYFMCLFVFAVISPILPVITAFCFAFMGAMFRQQFIHIYPKFPDSGGKLWANFIQIMLSCMFIAQVTIFGLLGLKKGVKQLPLYIPLMCITVLFNLYIRQNHFRVARYLPTRECLKADLARDFSTIFERGAYVQPQLKADKEVQPDSCPSTQGNMTDEEQFILH</sequence>
<evidence type="ECO:0008006" key="13">
    <source>
        <dbReference type="Google" id="ProtNLM"/>
    </source>
</evidence>
<dbReference type="Pfam" id="PF14703">
    <property type="entry name" value="PHM7_cyt"/>
    <property type="match status" value="1"/>
</dbReference>
<evidence type="ECO:0000256" key="7">
    <source>
        <dbReference type="SAM" id="MobiDB-lite"/>
    </source>
</evidence>
<proteinExistence type="inferred from homology"/>
<keyword evidence="3" id="KW-0813">Transport</keyword>
<dbReference type="InterPro" id="IPR027815">
    <property type="entry name" value="CSC1/OSCA1-like_cyt"/>
</dbReference>
<feature type="transmembrane region" description="Helical" evidence="8">
    <location>
        <begin position="627"/>
        <end position="647"/>
    </location>
</feature>
<evidence type="ECO:0000256" key="5">
    <source>
        <dbReference type="ARBA" id="ARBA00022989"/>
    </source>
</evidence>
<feature type="domain" description="CSC1/OSCA1-like 7TM region" evidence="9">
    <location>
        <begin position="632"/>
        <end position="909"/>
    </location>
</feature>
<organism evidence="12">
    <name type="scientific">Entomoneis paludosa</name>
    <dbReference type="NCBI Taxonomy" id="265537"/>
    <lineage>
        <taxon>Eukaryota</taxon>
        <taxon>Sar</taxon>
        <taxon>Stramenopiles</taxon>
        <taxon>Ochrophyta</taxon>
        <taxon>Bacillariophyta</taxon>
        <taxon>Bacillariophyceae</taxon>
        <taxon>Bacillariophycidae</taxon>
        <taxon>Entomoneidaceae</taxon>
        <taxon>Entomoneis</taxon>
    </lineage>
</organism>
<evidence type="ECO:0000259" key="9">
    <source>
        <dbReference type="Pfam" id="PF02714"/>
    </source>
</evidence>
<accession>A0A7S2V8C1</accession>
<dbReference type="PANTHER" id="PTHR13018">
    <property type="entry name" value="PROBABLE MEMBRANE PROTEIN DUF221-RELATED"/>
    <property type="match status" value="1"/>
</dbReference>
<reference evidence="12" key="1">
    <citation type="submission" date="2021-01" db="EMBL/GenBank/DDBJ databases">
        <authorList>
            <person name="Corre E."/>
            <person name="Pelletier E."/>
            <person name="Niang G."/>
            <person name="Scheremetjew M."/>
            <person name="Finn R."/>
            <person name="Kale V."/>
            <person name="Holt S."/>
            <person name="Cochrane G."/>
            <person name="Meng A."/>
            <person name="Brown T."/>
            <person name="Cohen L."/>
        </authorList>
    </citation>
    <scope>NUCLEOTIDE SEQUENCE</scope>
    <source>
        <strain evidence="12">CCMP125</strain>
    </source>
</reference>
<keyword evidence="6 8" id="KW-0472">Membrane</keyword>
<dbReference type="PANTHER" id="PTHR13018:SF5">
    <property type="entry name" value="RE44586P"/>
    <property type="match status" value="1"/>
</dbReference>
<feature type="transmembrane region" description="Helical" evidence="8">
    <location>
        <begin position="685"/>
        <end position="705"/>
    </location>
</feature>
<dbReference type="GO" id="GO:0005886">
    <property type="term" value="C:plasma membrane"/>
    <property type="evidence" value="ECO:0007669"/>
    <property type="project" value="TreeGrafter"/>
</dbReference>
<feature type="domain" description="CSC1/OSCA1-like N-terminal transmembrane" evidence="10">
    <location>
        <begin position="37"/>
        <end position="188"/>
    </location>
</feature>
<dbReference type="AlphaFoldDB" id="A0A7S2V8C1"/>
<evidence type="ECO:0000256" key="8">
    <source>
        <dbReference type="SAM" id="Phobius"/>
    </source>
</evidence>
<feature type="transmembrane region" description="Helical" evidence="8">
    <location>
        <begin position="726"/>
        <end position="750"/>
    </location>
</feature>
<evidence type="ECO:0000256" key="1">
    <source>
        <dbReference type="ARBA" id="ARBA00004141"/>
    </source>
</evidence>
<feature type="transmembrane region" description="Helical" evidence="8">
    <location>
        <begin position="122"/>
        <end position="140"/>
    </location>
</feature>